<evidence type="ECO:0000313" key="1">
    <source>
        <dbReference type="EMBL" id="RRT83919.1"/>
    </source>
</evidence>
<gene>
    <name evidence="1" type="ORF">B296_00014327</name>
</gene>
<protein>
    <submittedName>
        <fullName evidence="1">Uncharacterized protein</fullName>
    </submittedName>
</protein>
<organism evidence="1 2">
    <name type="scientific">Ensete ventricosum</name>
    <name type="common">Abyssinian banana</name>
    <name type="synonym">Musa ensete</name>
    <dbReference type="NCBI Taxonomy" id="4639"/>
    <lineage>
        <taxon>Eukaryota</taxon>
        <taxon>Viridiplantae</taxon>
        <taxon>Streptophyta</taxon>
        <taxon>Embryophyta</taxon>
        <taxon>Tracheophyta</taxon>
        <taxon>Spermatophyta</taxon>
        <taxon>Magnoliopsida</taxon>
        <taxon>Liliopsida</taxon>
        <taxon>Zingiberales</taxon>
        <taxon>Musaceae</taxon>
        <taxon>Ensete</taxon>
    </lineage>
</organism>
<name>A0A427B603_ENSVE</name>
<dbReference type="AlphaFoldDB" id="A0A427B603"/>
<accession>A0A427B603</accession>
<sequence>MYISRCFCSDVRLKMLLFGGSCGVMHESLVEVGVPDMAPQTIKSMPQLKWSKMTQALFGRGAGLGHYLAEVQDSGYVWPRCITQALFGCGAQLGHCLTKDSGTILPRCTTPASWSRCTTRTLFDRGAGLEQCLVEVHDSGLGQCLARVHNSGTFGRDTGLRHYLAEVHMAQRFAGSQMCISECFCSDVRLEMLLFYGSRGVLHEGLDGVGAPDVAPPTIKSMPRLRWSEM</sequence>
<comment type="caution">
    <text evidence="1">The sequence shown here is derived from an EMBL/GenBank/DDBJ whole genome shotgun (WGS) entry which is preliminary data.</text>
</comment>
<dbReference type="Proteomes" id="UP000287651">
    <property type="component" value="Unassembled WGS sequence"/>
</dbReference>
<evidence type="ECO:0000313" key="2">
    <source>
        <dbReference type="Proteomes" id="UP000287651"/>
    </source>
</evidence>
<reference evidence="1 2" key="1">
    <citation type="journal article" date="2014" name="Agronomy (Basel)">
        <title>A Draft Genome Sequence for Ensete ventricosum, the Drought-Tolerant Tree Against Hunger.</title>
        <authorList>
            <person name="Harrison J."/>
            <person name="Moore K.A."/>
            <person name="Paszkiewicz K."/>
            <person name="Jones T."/>
            <person name="Grant M."/>
            <person name="Ambacheew D."/>
            <person name="Muzemil S."/>
            <person name="Studholme D.J."/>
        </authorList>
    </citation>
    <scope>NUCLEOTIDE SEQUENCE [LARGE SCALE GENOMIC DNA]</scope>
</reference>
<dbReference type="EMBL" id="AMZH03000409">
    <property type="protein sequence ID" value="RRT83919.1"/>
    <property type="molecule type" value="Genomic_DNA"/>
</dbReference>
<proteinExistence type="predicted"/>